<feature type="chain" id="PRO_5034019346" evidence="1">
    <location>
        <begin position="26"/>
        <end position="51"/>
    </location>
</feature>
<evidence type="ECO:0000256" key="1">
    <source>
        <dbReference type="SAM" id="SignalP"/>
    </source>
</evidence>
<dbReference type="AlphaFoldDB" id="A0A8H3W661"/>
<evidence type="ECO:0000313" key="2">
    <source>
        <dbReference type="EMBL" id="KAF0320007.1"/>
    </source>
</evidence>
<keyword evidence="1" id="KW-0732">Signal</keyword>
<gene>
    <name evidence="2" type="ORF">GQ607_012775</name>
</gene>
<comment type="caution">
    <text evidence="2">The sequence shown here is derived from an EMBL/GenBank/DDBJ whole genome shotgun (WGS) entry which is preliminary data.</text>
</comment>
<organism evidence="2 3">
    <name type="scientific">Colletotrichum asianum</name>
    <dbReference type="NCBI Taxonomy" id="702518"/>
    <lineage>
        <taxon>Eukaryota</taxon>
        <taxon>Fungi</taxon>
        <taxon>Dikarya</taxon>
        <taxon>Ascomycota</taxon>
        <taxon>Pezizomycotina</taxon>
        <taxon>Sordariomycetes</taxon>
        <taxon>Hypocreomycetidae</taxon>
        <taxon>Glomerellales</taxon>
        <taxon>Glomerellaceae</taxon>
        <taxon>Colletotrichum</taxon>
        <taxon>Colletotrichum gloeosporioides species complex</taxon>
    </lineage>
</organism>
<keyword evidence="3" id="KW-1185">Reference proteome</keyword>
<evidence type="ECO:0000313" key="3">
    <source>
        <dbReference type="Proteomes" id="UP000434172"/>
    </source>
</evidence>
<protein>
    <submittedName>
        <fullName evidence="2">Uncharacterized protein</fullName>
    </submittedName>
</protein>
<dbReference type="Proteomes" id="UP000434172">
    <property type="component" value="Unassembled WGS sequence"/>
</dbReference>
<proteinExistence type="predicted"/>
<accession>A0A8H3W661</accession>
<name>A0A8H3W661_9PEZI</name>
<reference evidence="2 3" key="1">
    <citation type="submission" date="2019-12" db="EMBL/GenBank/DDBJ databases">
        <title>A genome sequence resource for the geographically widespread anthracnose pathogen Colletotrichum asianum.</title>
        <authorList>
            <person name="Meng Y."/>
        </authorList>
    </citation>
    <scope>NUCLEOTIDE SEQUENCE [LARGE SCALE GENOMIC DNA]</scope>
    <source>
        <strain evidence="2 3">ICMP 18580</strain>
    </source>
</reference>
<sequence>MTPCSVSAKRILVLWCMYIVPLSLPEPNLPIPWLPNLGRWQRTKLSLPTAT</sequence>
<feature type="signal peptide" evidence="1">
    <location>
        <begin position="1"/>
        <end position="25"/>
    </location>
</feature>
<dbReference type="EMBL" id="WOWK01000088">
    <property type="protein sequence ID" value="KAF0320007.1"/>
    <property type="molecule type" value="Genomic_DNA"/>
</dbReference>